<sequence>MRVKLEEFYLMNVVLYINTFKSLLTFSTINKKCIRVMKRLQINPLVIEKTRNYDYYYKYENYMTNHYSLNVLKLFPNIKTLYLPSYRFKVPKSVTSQIQYIKVANMNDNEFQIQDDTYLKSNVKYPIVSHQFPFNVIHPEHQFKFQTYVIYSMNTFQYFVDNVDNLYNVKDLTIVVPDKIKDKNDIENEKDETIPLLQSIQNKVHLFLELHNLKTLRIISSGKGQLKHFIPLIWAKGGLFLDKILYLRNDKMTTEDREVFGKIKMYFKVMIIKVKNLDTLSERNVQISFYNFENKIYVDEHNIPLIRKYSNDAFKCFETITLNKESQNDIDLAQINTKKLIVNNEEETPWNYQIEIPSTLNYLSVVENGVKIVCSQNVEIEVAKTLKLNTLVLADSFDFFELPEYSYFVLENKDIEYIKKNVTSENEIQKYSKMTQKEQNEFRNFLVLVKDLQVLEIEEHSQLLYEKVAVTFVPKEITSDIKLNNITTYKLNTYKLTPIEFLTSLTKLKISSIGRNVLDLDTIKLIKIKCYNIGAITINVNPSLKSIDLTECYKVHVVCRVGVVYLTHFDSFHTNYTEGTNIVVDYLIPYKERCEQGPCWADSIGKNFNYIKGMVYSNEPYTSNANGYYSPIVNELPYLPANILIDRMCYKQDASEIWFKAVKEIGDYCFEDCDFRYNKKIELSEGLTSFGFGAFCGAKNLVKVSLPLNFKRLPFKAFYNVTSLTEIDAKESPIEIDDYALYKCTNLVKHPKFVPMKTARLCEKYLIDFCELKQIKVNSGVTALTRSNLSKCIQLQEVQLPTTLTFIGDYSFIGCVNLKSIVFGENVVFGKHLCFANLVHLQNIAVPTTLTKIRNFMFKNCKALSKIEVPNSVVKIGDMAFHGCQSITTFVIPSLVSTIGYMCFKDCSSLISLCCSSSLILPKSTLKGTNAFITLF</sequence>
<gene>
    <name evidence="1" type="ORF">EIN_502400</name>
</gene>
<dbReference type="KEGG" id="eiv:EIN_502400"/>
<dbReference type="PANTHER" id="PTHR45661">
    <property type="entry name" value="SURFACE ANTIGEN"/>
    <property type="match status" value="1"/>
</dbReference>
<dbReference type="Proteomes" id="UP000014680">
    <property type="component" value="Unassembled WGS sequence"/>
</dbReference>
<name>A0A0A1TV28_ENTIV</name>
<dbReference type="Gene3D" id="3.80.10.10">
    <property type="entry name" value="Ribonuclease Inhibitor"/>
    <property type="match status" value="2"/>
</dbReference>
<protein>
    <recommendedName>
        <fullName evidence="3">Leucine rich repeat containing protein BspA family protein</fullName>
    </recommendedName>
</protein>
<dbReference type="PANTHER" id="PTHR45661:SF3">
    <property type="entry name" value="IG-LIKE DOMAIN-CONTAINING PROTEIN"/>
    <property type="match status" value="1"/>
</dbReference>
<dbReference type="Pfam" id="PF13306">
    <property type="entry name" value="LRR_5"/>
    <property type="match status" value="2"/>
</dbReference>
<dbReference type="AlphaFoldDB" id="A0A0A1TV28"/>
<dbReference type="InterPro" id="IPR026906">
    <property type="entry name" value="LRR_5"/>
</dbReference>
<evidence type="ECO:0000313" key="2">
    <source>
        <dbReference type="Proteomes" id="UP000014680"/>
    </source>
</evidence>
<dbReference type="EMBL" id="KB207167">
    <property type="protein sequence ID" value="ELP84107.1"/>
    <property type="molecule type" value="Genomic_DNA"/>
</dbReference>
<dbReference type="InterPro" id="IPR032675">
    <property type="entry name" value="LRR_dom_sf"/>
</dbReference>
<organism evidence="1 2">
    <name type="scientific">Entamoeba invadens IP1</name>
    <dbReference type="NCBI Taxonomy" id="370355"/>
    <lineage>
        <taxon>Eukaryota</taxon>
        <taxon>Amoebozoa</taxon>
        <taxon>Evosea</taxon>
        <taxon>Archamoebae</taxon>
        <taxon>Mastigamoebida</taxon>
        <taxon>Entamoebidae</taxon>
        <taxon>Entamoeba</taxon>
    </lineage>
</organism>
<reference evidence="1 2" key="1">
    <citation type="submission" date="2012-10" db="EMBL/GenBank/DDBJ databases">
        <authorList>
            <person name="Zafar N."/>
            <person name="Inman J."/>
            <person name="Hall N."/>
            <person name="Lorenzi H."/>
            <person name="Caler E."/>
        </authorList>
    </citation>
    <scope>NUCLEOTIDE SEQUENCE [LARGE SCALE GENOMIC DNA]</scope>
    <source>
        <strain evidence="1 2">IP1</strain>
    </source>
</reference>
<proteinExistence type="predicted"/>
<evidence type="ECO:0008006" key="3">
    <source>
        <dbReference type="Google" id="ProtNLM"/>
    </source>
</evidence>
<keyword evidence="2" id="KW-1185">Reference proteome</keyword>
<dbReference type="VEuPathDB" id="AmoebaDB:EIN_502400"/>
<evidence type="ECO:0000313" key="1">
    <source>
        <dbReference type="EMBL" id="ELP84107.1"/>
    </source>
</evidence>
<dbReference type="OrthoDB" id="34643at2759"/>
<dbReference type="GeneID" id="14883089"/>
<accession>A0A0A1TV28</accession>
<dbReference type="RefSeq" id="XP_004183453.1">
    <property type="nucleotide sequence ID" value="XM_004183405.1"/>
</dbReference>
<dbReference type="InterPro" id="IPR053139">
    <property type="entry name" value="Surface_bspA-like"/>
</dbReference>
<dbReference type="SUPFAM" id="SSF52058">
    <property type="entry name" value="L domain-like"/>
    <property type="match status" value="1"/>
</dbReference>